<dbReference type="PANTHER" id="PTHR34611">
    <property type="match status" value="1"/>
</dbReference>
<dbReference type="InterPro" id="IPR006842">
    <property type="entry name" value="Transposase_31"/>
</dbReference>
<proteinExistence type="predicted"/>
<reference evidence="2 3" key="1">
    <citation type="submission" date="2018-02" db="EMBL/GenBank/DDBJ databases">
        <title>8 Nocardia nova and 1 Nocardia cyriacigeorgica strain used for evolution to TMP-SMX.</title>
        <authorList>
            <person name="Mehta H."/>
            <person name="Weng J."/>
            <person name="Shamoo Y."/>
        </authorList>
    </citation>
    <scope>NUCLEOTIDE SEQUENCE [LARGE SCALE GENOMIC DNA]</scope>
    <source>
        <strain evidence="2 3">ATCC 33727</strain>
    </source>
</reference>
<sequence length="364" mass="40280">MSTRGARPGLRAHPMSLRGLDSYSGMITNVSVLTATVVPVPADPSNYHDAFFREVMSTPANAVSELRTVLPEAVTACVDWGCLELQSTSFVTSELRPRYGDLLFRTRVRDRPAYIYVLIEHQSRPDPLMALRLLEYMIQVWNHHIGHNPATGTLPAVIPLVVYQSPSGRRWTAPLDIAELIDLDDATRAAVGPYIPRMRYALDNITRIDLGVLAKRELTSHARTTLALMKTAPGNPDLTPVLKMLRDDFRAMLAGPNGVRDLRLAFTYIMRVGETDPAEIEEFADELGPDAKEAFMTTAERLTAQAEARGEARGRVVALLQLLTMKFGPLPQRVVDTVEAGTLEQLESWTAGILTAEHIDQLIS</sequence>
<protein>
    <submittedName>
        <fullName evidence="2">Transposase</fullName>
    </submittedName>
</protein>
<evidence type="ECO:0000259" key="1">
    <source>
        <dbReference type="Pfam" id="PF04754"/>
    </source>
</evidence>
<gene>
    <name evidence="2" type="ORF">C8259_20255</name>
</gene>
<dbReference type="GO" id="GO:1990238">
    <property type="term" value="F:double-stranded DNA endonuclease activity"/>
    <property type="evidence" value="ECO:0007669"/>
    <property type="project" value="TreeGrafter"/>
</dbReference>
<feature type="domain" description="Transposase (putative) YhgA-like" evidence="1">
    <location>
        <begin position="47"/>
        <end position="251"/>
    </location>
</feature>
<accession>A0A2T2Z0T4</accession>
<dbReference type="InterPro" id="IPR051699">
    <property type="entry name" value="Rpn/YhgA-like_nuclease"/>
</dbReference>
<name>A0A2T2Z0T4_9NOCA</name>
<organism evidence="2 3">
    <name type="scientific">Nocardia nova</name>
    <dbReference type="NCBI Taxonomy" id="37330"/>
    <lineage>
        <taxon>Bacteria</taxon>
        <taxon>Bacillati</taxon>
        <taxon>Actinomycetota</taxon>
        <taxon>Actinomycetes</taxon>
        <taxon>Mycobacteriales</taxon>
        <taxon>Nocardiaceae</taxon>
        <taxon>Nocardia</taxon>
    </lineage>
</organism>
<dbReference type="EMBL" id="PYHS01000010">
    <property type="protein sequence ID" value="PSR61376.1"/>
    <property type="molecule type" value="Genomic_DNA"/>
</dbReference>
<dbReference type="GO" id="GO:0006310">
    <property type="term" value="P:DNA recombination"/>
    <property type="evidence" value="ECO:0007669"/>
    <property type="project" value="TreeGrafter"/>
</dbReference>
<dbReference type="AlphaFoldDB" id="A0A2T2Z0T4"/>
<comment type="caution">
    <text evidence="2">The sequence shown here is derived from an EMBL/GenBank/DDBJ whole genome shotgun (WGS) entry which is preliminary data.</text>
</comment>
<evidence type="ECO:0000313" key="2">
    <source>
        <dbReference type="EMBL" id="PSR61376.1"/>
    </source>
</evidence>
<dbReference type="PANTHER" id="PTHR34611:SF2">
    <property type="entry name" value="INACTIVE RECOMBINATION-PROMOTING NUCLEASE-LIKE PROTEIN RPNE-RELATED"/>
    <property type="match status" value="1"/>
</dbReference>
<dbReference type="Proteomes" id="UP000241647">
    <property type="component" value="Unassembled WGS sequence"/>
</dbReference>
<dbReference type="Pfam" id="PF04754">
    <property type="entry name" value="Transposase_31"/>
    <property type="match status" value="1"/>
</dbReference>
<evidence type="ECO:0000313" key="3">
    <source>
        <dbReference type="Proteomes" id="UP000241647"/>
    </source>
</evidence>